<keyword evidence="6 9" id="KW-0418">Kinase</keyword>
<comment type="pathway">
    <text evidence="9">Isoprenoid biosynthesis; isopentenyl diphosphate biosynthesis via DXP pathway; isopentenyl diphosphate from 1-deoxy-D-xylulose 5-phosphate: step 3/6.</text>
</comment>
<dbReference type="NCBIfam" id="TIGR00154">
    <property type="entry name" value="ispE"/>
    <property type="match status" value="1"/>
</dbReference>
<dbReference type="EMBL" id="VUMB01000042">
    <property type="protein sequence ID" value="MSS41602.1"/>
    <property type="molecule type" value="Genomic_DNA"/>
</dbReference>
<gene>
    <name evidence="9" type="primary">ispE</name>
    <name evidence="12" type="ORF">FYJ37_15000</name>
</gene>
<dbReference type="EC" id="2.7.1.148" evidence="2 9"/>
<protein>
    <recommendedName>
        <fullName evidence="3 9">4-diphosphocytidyl-2-C-methyl-D-erythritol kinase</fullName>
        <shortName evidence="9">CMK</shortName>
        <ecNumber evidence="2 9">2.7.1.148</ecNumber>
    </recommendedName>
    <alternativeName>
        <fullName evidence="8 9">4-(cytidine-5'-diphospho)-2-C-methyl-D-erythritol kinase</fullName>
    </alternativeName>
</protein>
<accession>A0A844F572</accession>
<dbReference type="InterPro" id="IPR036554">
    <property type="entry name" value="GHMP_kinase_C_sf"/>
</dbReference>
<organism evidence="12 13">
    <name type="scientific">Clostridium scindens (strain JCM 10418 / VPI 12708)</name>
    <dbReference type="NCBI Taxonomy" id="29347"/>
    <lineage>
        <taxon>Bacteria</taxon>
        <taxon>Bacillati</taxon>
        <taxon>Bacillota</taxon>
        <taxon>Clostridia</taxon>
        <taxon>Lachnospirales</taxon>
        <taxon>Lachnospiraceae</taxon>
    </lineage>
</organism>
<feature type="active site" evidence="9">
    <location>
        <position position="137"/>
    </location>
</feature>
<feature type="domain" description="GHMP kinase N-terminal" evidence="10">
    <location>
        <begin position="67"/>
        <end position="145"/>
    </location>
</feature>
<dbReference type="Gene3D" id="3.30.230.10">
    <property type="match status" value="1"/>
</dbReference>
<dbReference type="AlphaFoldDB" id="A0A844F572"/>
<dbReference type="GO" id="GO:0016114">
    <property type="term" value="P:terpenoid biosynthetic process"/>
    <property type="evidence" value="ECO:0007669"/>
    <property type="project" value="UniProtKB-UniRule"/>
</dbReference>
<dbReference type="HAMAP" id="MF_00061">
    <property type="entry name" value="IspE"/>
    <property type="match status" value="1"/>
</dbReference>
<keyword evidence="7 9" id="KW-0067">ATP-binding</keyword>
<dbReference type="InterPro" id="IPR014721">
    <property type="entry name" value="Ribsml_uS5_D2-typ_fold_subgr"/>
</dbReference>
<dbReference type="PRINTS" id="PR00958">
    <property type="entry name" value="HOMSERKINASE"/>
</dbReference>
<dbReference type="SUPFAM" id="SSF54211">
    <property type="entry name" value="Ribosomal protein S5 domain 2-like"/>
    <property type="match status" value="1"/>
</dbReference>
<evidence type="ECO:0000259" key="10">
    <source>
        <dbReference type="Pfam" id="PF00288"/>
    </source>
</evidence>
<dbReference type="InterPro" id="IPR004424">
    <property type="entry name" value="IspE"/>
</dbReference>
<reference evidence="12 13" key="1">
    <citation type="submission" date="2019-08" db="EMBL/GenBank/DDBJ databases">
        <title>In-depth cultivation of the pig gut microbiome towards novel bacterial diversity and tailored functional studies.</title>
        <authorList>
            <person name="Wylensek D."/>
            <person name="Hitch T.C.A."/>
            <person name="Clavel T."/>
        </authorList>
    </citation>
    <scope>NUCLEOTIDE SEQUENCE [LARGE SCALE GENOMIC DNA]</scope>
    <source>
        <strain evidence="12 13">BL-389-WT-3D</strain>
    </source>
</reference>
<keyword evidence="5 9" id="KW-0547">Nucleotide-binding</keyword>
<dbReference type="RefSeq" id="WP_154321992.1">
    <property type="nucleotide sequence ID" value="NZ_CAMAAA010000006.1"/>
</dbReference>
<dbReference type="UniPathway" id="UPA00056">
    <property type="reaction ID" value="UER00094"/>
</dbReference>
<keyword evidence="9" id="KW-0414">Isoprene biosynthesis</keyword>
<evidence type="ECO:0000259" key="11">
    <source>
        <dbReference type="Pfam" id="PF08544"/>
    </source>
</evidence>
<evidence type="ECO:0000256" key="7">
    <source>
        <dbReference type="ARBA" id="ARBA00022840"/>
    </source>
</evidence>
<sequence>MDKLDLKALGKINLGLDVLGKKENGYHDVRMVMQTVYLYDQIRIEKRKEPGISLSTNLFYLPVNENNLAYRAASLLMEEFHIKEGVKITLDKHIPVAAGMAGGSSNAAAVLFGINRMFSLGLSQKDLMERAVSLGADVPYCIMRGTVLAEGIGEILTPLPNMPKCHVLLSKPPISVSTKLVYEKLDSYDSIEHPDIDGIIKGLKDGDIKKVASSMGNVLENVTIEEHPVIEEIKNVMRKEGALNAMMSGSGPTVFGLFEDKKRAKKAAARIKELQLAKQAYVTGVHNARRK</sequence>
<proteinExistence type="inferred from homology"/>
<dbReference type="Gene3D" id="3.30.70.890">
    <property type="entry name" value="GHMP kinase, C-terminal domain"/>
    <property type="match status" value="1"/>
</dbReference>
<dbReference type="GO" id="GO:0005524">
    <property type="term" value="F:ATP binding"/>
    <property type="evidence" value="ECO:0007669"/>
    <property type="project" value="UniProtKB-UniRule"/>
</dbReference>
<comment type="similarity">
    <text evidence="1 9">Belongs to the GHMP kinase family. IspE subfamily.</text>
</comment>
<evidence type="ECO:0000256" key="6">
    <source>
        <dbReference type="ARBA" id="ARBA00022777"/>
    </source>
</evidence>
<evidence type="ECO:0000256" key="3">
    <source>
        <dbReference type="ARBA" id="ARBA00017473"/>
    </source>
</evidence>
<dbReference type="Pfam" id="PF08544">
    <property type="entry name" value="GHMP_kinases_C"/>
    <property type="match status" value="1"/>
</dbReference>
<dbReference type="NCBIfam" id="NF011202">
    <property type="entry name" value="PRK14608.1"/>
    <property type="match status" value="1"/>
</dbReference>
<evidence type="ECO:0000313" key="13">
    <source>
        <dbReference type="Proteomes" id="UP000462363"/>
    </source>
</evidence>
<dbReference type="InterPro" id="IPR013750">
    <property type="entry name" value="GHMP_kinase_C_dom"/>
</dbReference>
<keyword evidence="4 9" id="KW-0808">Transferase</keyword>
<feature type="active site" evidence="9">
    <location>
        <position position="11"/>
    </location>
</feature>
<dbReference type="Pfam" id="PF00288">
    <property type="entry name" value="GHMP_kinases_N"/>
    <property type="match status" value="1"/>
</dbReference>
<dbReference type="GO" id="GO:0019288">
    <property type="term" value="P:isopentenyl diphosphate biosynthetic process, methylerythritol 4-phosphate pathway"/>
    <property type="evidence" value="ECO:0007669"/>
    <property type="project" value="UniProtKB-UniRule"/>
</dbReference>
<comment type="function">
    <text evidence="9">Catalyzes the phosphorylation of the position 2 hydroxy group of 4-diphosphocytidyl-2C-methyl-D-erythritol.</text>
</comment>
<dbReference type="PANTHER" id="PTHR43527:SF2">
    <property type="entry name" value="4-DIPHOSPHOCYTIDYL-2-C-METHYL-D-ERYTHRITOL KINASE, CHLOROPLASTIC"/>
    <property type="match status" value="1"/>
</dbReference>
<dbReference type="InterPro" id="IPR006204">
    <property type="entry name" value="GHMP_kinase_N_dom"/>
</dbReference>
<evidence type="ECO:0000256" key="9">
    <source>
        <dbReference type="HAMAP-Rule" id="MF_00061"/>
    </source>
</evidence>
<dbReference type="PANTHER" id="PTHR43527">
    <property type="entry name" value="4-DIPHOSPHOCYTIDYL-2-C-METHYL-D-ERYTHRITOL KINASE, CHLOROPLASTIC"/>
    <property type="match status" value="1"/>
</dbReference>
<evidence type="ECO:0000256" key="2">
    <source>
        <dbReference type="ARBA" id="ARBA00012052"/>
    </source>
</evidence>
<dbReference type="GO" id="GO:0050515">
    <property type="term" value="F:4-(cytidine 5'-diphospho)-2-C-methyl-D-erythritol kinase activity"/>
    <property type="evidence" value="ECO:0007669"/>
    <property type="project" value="UniProtKB-UniRule"/>
</dbReference>
<feature type="domain" description="GHMP kinase C-terminal" evidence="11">
    <location>
        <begin position="200"/>
        <end position="273"/>
    </location>
</feature>
<dbReference type="SUPFAM" id="SSF55060">
    <property type="entry name" value="GHMP Kinase, C-terminal domain"/>
    <property type="match status" value="1"/>
</dbReference>
<evidence type="ECO:0000256" key="1">
    <source>
        <dbReference type="ARBA" id="ARBA00009684"/>
    </source>
</evidence>
<comment type="caution">
    <text evidence="12">The sequence shown here is derived from an EMBL/GenBank/DDBJ whole genome shotgun (WGS) entry which is preliminary data.</text>
</comment>
<evidence type="ECO:0000256" key="5">
    <source>
        <dbReference type="ARBA" id="ARBA00022741"/>
    </source>
</evidence>
<evidence type="ECO:0000256" key="4">
    <source>
        <dbReference type="ARBA" id="ARBA00022679"/>
    </source>
</evidence>
<dbReference type="InterPro" id="IPR020568">
    <property type="entry name" value="Ribosomal_Su5_D2-typ_SF"/>
</dbReference>
<dbReference type="PIRSF" id="PIRSF010376">
    <property type="entry name" value="IspE"/>
    <property type="match status" value="1"/>
</dbReference>
<evidence type="ECO:0000313" key="12">
    <source>
        <dbReference type="EMBL" id="MSS41602.1"/>
    </source>
</evidence>
<comment type="catalytic activity">
    <reaction evidence="9">
        <text>4-CDP-2-C-methyl-D-erythritol + ATP = 4-CDP-2-C-methyl-D-erythritol 2-phosphate + ADP + H(+)</text>
        <dbReference type="Rhea" id="RHEA:18437"/>
        <dbReference type="ChEBI" id="CHEBI:15378"/>
        <dbReference type="ChEBI" id="CHEBI:30616"/>
        <dbReference type="ChEBI" id="CHEBI:57823"/>
        <dbReference type="ChEBI" id="CHEBI:57919"/>
        <dbReference type="ChEBI" id="CHEBI:456216"/>
        <dbReference type="EC" id="2.7.1.148"/>
    </reaction>
</comment>
<dbReference type="Proteomes" id="UP000462363">
    <property type="component" value="Unassembled WGS sequence"/>
</dbReference>
<evidence type="ECO:0000256" key="8">
    <source>
        <dbReference type="ARBA" id="ARBA00032554"/>
    </source>
</evidence>
<feature type="binding site" evidence="9">
    <location>
        <begin position="95"/>
        <end position="105"/>
    </location>
    <ligand>
        <name>ATP</name>
        <dbReference type="ChEBI" id="CHEBI:30616"/>
    </ligand>
</feature>
<name>A0A844F572_CLOSV</name>